<reference evidence="2 3" key="1">
    <citation type="submission" date="2019-03" db="EMBL/GenBank/DDBJ databases">
        <title>First draft genome of Liparis tanakae, snailfish: a comprehensive survey of snailfish specific genes.</title>
        <authorList>
            <person name="Kim W."/>
            <person name="Song I."/>
            <person name="Jeong J.-H."/>
            <person name="Kim D."/>
            <person name="Kim S."/>
            <person name="Ryu S."/>
            <person name="Song J.Y."/>
            <person name="Lee S.K."/>
        </authorList>
    </citation>
    <scope>NUCLEOTIDE SEQUENCE [LARGE SCALE GENOMIC DNA]</scope>
    <source>
        <tissue evidence="2">Muscle</tissue>
    </source>
</reference>
<feature type="region of interest" description="Disordered" evidence="1">
    <location>
        <begin position="21"/>
        <end position="55"/>
    </location>
</feature>
<evidence type="ECO:0000313" key="2">
    <source>
        <dbReference type="EMBL" id="TNN40871.1"/>
    </source>
</evidence>
<feature type="compositionally biased region" description="Basic and acidic residues" evidence="1">
    <location>
        <begin position="31"/>
        <end position="41"/>
    </location>
</feature>
<dbReference type="Proteomes" id="UP000314294">
    <property type="component" value="Unassembled WGS sequence"/>
</dbReference>
<dbReference type="EMBL" id="SRLO01001153">
    <property type="protein sequence ID" value="TNN40871.1"/>
    <property type="molecule type" value="Genomic_DNA"/>
</dbReference>
<evidence type="ECO:0000313" key="3">
    <source>
        <dbReference type="Proteomes" id="UP000314294"/>
    </source>
</evidence>
<keyword evidence="3" id="KW-1185">Reference proteome</keyword>
<gene>
    <name evidence="2" type="ORF">EYF80_048976</name>
</gene>
<organism evidence="2 3">
    <name type="scientific">Liparis tanakae</name>
    <name type="common">Tanaka's snailfish</name>
    <dbReference type="NCBI Taxonomy" id="230148"/>
    <lineage>
        <taxon>Eukaryota</taxon>
        <taxon>Metazoa</taxon>
        <taxon>Chordata</taxon>
        <taxon>Craniata</taxon>
        <taxon>Vertebrata</taxon>
        <taxon>Euteleostomi</taxon>
        <taxon>Actinopterygii</taxon>
        <taxon>Neopterygii</taxon>
        <taxon>Teleostei</taxon>
        <taxon>Neoteleostei</taxon>
        <taxon>Acanthomorphata</taxon>
        <taxon>Eupercaria</taxon>
        <taxon>Perciformes</taxon>
        <taxon>Cottioidei</taxon>
        <taxon>Cottales</taxon>
        <taxon>Liparidae</taxon>
        <taxon>Liparis</taxon>
    </lineage>
</organism>
<evidence type="ECO:0000256" key="1">
    <source>
        <dbReference type="SAM" id="MobiDB-lite"/>
    </source>
</evidence>
<sequence>MQRFPPPTRLLRARLADVSAAARQTVTPEAEGLRKTEEDHGCPVSEHLTLPTDSVSSPSRCTTLVVFLTLVVEAPHSVGPAGRPLRVFKSDVVHPGLLRLPRLQPVQVQQVAGHRRRAAGPRPLLEAEHVQQRGLEVPQQVMALGGRTTLQAGNFLLPFFRYQTSMVALSQQDLAY</sequence>
<comment type="caution">
    <text evidence="2">The sequence shown here is derived from an EMBL/GenBank/DDBJ whole genome shotgun (WGS) entry which is preliminary data.</text>
</comment>
<proteinExistence type="predicted"/>
<protein>
    <submittedName>
        <fullName evidence="2">Uncharacterized protein</fullName>
    </submittedName>
</protein>
<dbReference type="AlphaFoldDB" id="A0A4Z2FIU4"/>
<accession>A0A4Z2FIU4</accession>
<name>A0A4Z2FIU4_9TELE</name>